<comment type="caution">
    <text evidence="1">The sequence shown here is derived from an EMBL/GenBank/DDBJ whole genome shotgun (WGS) entry which is preliminary data.</text>
</comment>
<accession>A0A844P4E5</accession>
<proteinExistence type="predicted"/>
<name>A0A844P4E5_ALIFS</name>
<organism evidence="1 2">
    <name type="scientific">Aliivibrio fischeri</name>
    <name type="common">Vibrio fischeri</name>
    <dbReference type="NCBI Taxonomy" id="668"/>
    <lineage>
        <taxon>Bacteria</taxon>
        <taxon>Pseudomonadati</taxon>
        <taxon>Pseudomonadota</taxon>
        <taxon>Gammaproteobacteria</taxon>
        <taxon>Vibrionales</taxon>
        <taxon>Vibrionaceae</taxon>
        <taxon>Aliivibrio</taxon>
    </lineage>
</organism>
<dbReference type="Proteomes" id="UP000448038">
    <property type="component" value="Unassembled WGS sequence"/>
</dbReference>
<dbReference type="RefSeq" id="WP_155656109.1">
    <property type="nucleotide sequence ID" value="NZ_WOBN01000021.1"/>
</dbReference>
<protein>
    <submittedName>
        <fullName evidence="1">Uncharacterized protein</fullName>
    </submittedName>
</protein>
<evidence type="ECO:0000313" key="1">
    <source>
        <dbReference type="EMBL" id="MUK50165.1"/>
    </source>
</evidence>
<evidence type="ECO:0000313" key="2">
    <source>
        <dbReference type="Proteomes" id="UP000448038"/>
    </source>
</evidence>
<sequence>MQQFFEAGINAKELSLSINESSINGNIQLKPDNYSNMPKYKVGDAVIRNIHSKIDIIVDPNTIANISPLKNVVDRYFNAEPSGNFSATFELSNGQPMLNGMPL</sequence>
<gene>
    <name evidence="1" type="ORF">GNP88_13420</name>
</gene>
<dbReference type="AlphaFoldDB" id="A0A844P4E5"/>
<dbReference type="EMBL" id="WOBN01000021">
    <property type="protein sequence ID" value="MUK50165.1"/>
    <property type="molecule type" value="Genomic_DNA"/>
</dbReference>
<reference evidence="1 2" key="1">
    <citation type="submission" date="2019-11" db="EMBL/GenBank/DDBJ databases">
        <title>Using colonization assays and comparative genomics to discover symbiosis behaviors and factors in Vibrio fischeri.</title>
        <authorList>
            <person name="Bongrand C."/>
            <person name="Moriano-Gutierrez S."/>
            <person name="Arevalo P."/>
            <person name="Mcfall-Ngai M."/>
            <person name="Visick K."/>
            <person name="Polz M.F."/>
            <person name="Ruby E.G."/>
        </authorList>
    </citation>
    <scope>NUCLEOTIDE SEQUENCE [LARGE SCALE GENOMIC DNA]</scope>
    <source>
        <strain evidence="2">emors.4.1</strain>
    </source>
</reference>